<sequence length="226" mass="25675">METYEETKEPKVVHIELLKQAIEKITGEDAEKCMLSIPQVKELFLLDPKGAELFHRILDINKDGKVEFEEIKQTITTLTSGTNEEKAEIIFKTWDENGDGYLTEMEVRQMMFSSVTLASSFLITKMLGPMSNLIQTLDSENHQNEPNFKDQIEQGIQEQINGTDIDNIVQMLFQQTQTEMTDAISLEKFKQHCSTPDSAATPIIEGLISIAQPLIQDENDPNCQMM</sequence>
<dbReference type="AlphaFoldDB" id="A0A9Q0L9C4"/>
<dbReference type="InterPro" id="IPR018247">
    <property type="entry name" value="EF_Hand_1_Ca_BS"/>
</dbReference>
<keyword evidence="6" id="KW-0449">Lipoprotein</keyword>
<protein>
    <submittedName>
        <fullName evidence="8">Calcium binding protein</fullName>
    </submittedName>
</protein>
<evidence type="ECO:0000256" key="5">
    <source>
        <dbReference type="ARBA" id="ARBA00022837"/>
    </source>
</evidence>
<organism evidence="8 9">
    <name type="scientific">Anaeramoeba ignava</name>
    <name type="common">Anaerobic marine amoeba</name>
    <dbReference type="NCBI Taxonomy" id="1746090"/>
    <lineage>
        <taxon>Eukaryota</taxon>
        <taxon>Metamonada</taxon>
        <taxon>Anaeramoebidae</taxon>
        <taxon>Anaeramoeba</taxon>
    </lineage>
</organism>
<evidence type="ECO:0000256" key="4">
    <source>
        <dbReference type="ARBA" id="ARBA00022737"/>
    </source>
</evidence>
<gene>
    <name evidence="8" type="ORF">M0811_13280</name>
</gene>
<dbReference type="PANTHER" id="PTHR23055">
    <property type="entry name" value="CALCIUM BINDING PROTEINS"/>
    <property type="match status" value="1"/>
</dbReference>
<keyword evidence="4" id="KW-0677">Repeat</keyword>
<keyword evidence="3" id="KW-0479">Metal-binding</keyword>
<dbReference type="OrthoDB" id="26525at2759"/>
<feature type="domain" description="EF-hand" evidence="7">
    <location>
        <begin position="46"/>
        <end position="81"/>
    </location>
</feature>
<evidence type="ECO:0000256" key="6">
    <source>
        <dbReference type="ARBA" id="ARBA00023288"/>
    </source>
</evidence>
<evidence type="ECO:0000256" key="1">
    <source>
        <dbReference type="ARBA" id="ARBA00006049"/>
    </source>
</evidence>
<dbReference type="InterPro" id="IPR028846">
    <property type="entry name" value="Recoverin"/>
</dbReference>
<dbReference type="SUPFAM" id="SSF47473">
    <property type="entry name" value="EF-hand"/>
    <property type="match status" value="1"/>
</dbReference>
<proteinExistence type="inferred from homology"/>
<evidence type="ECO:0000313" key="8">
    <source>
        <dbReference type="EMBL" id="KAJ5067130.1"/>
    </source>
</evidence>
<dbReference type="Pfam" id="PF13499">
    <property type="entry name" value="EF-hand_7"/>
    <property type="match status" value="1"/>
</dbReference>
<name>A0A9Q0L9C4_ANAIG</name>
<dbReference type="InterPro" id="IPR011992">
    <property type="entry name" value="EF-hand-dom_pair"/>
</dbReference>
<dbReference type="CDD" id="cd00051">
    <property type="entry name" value="EFh"/>
    <property type="match status" value="1"/>
</dbReference>
<dbReference type="InterPro" id="IPR002048">
    <property type="entry name" value="EF_hand_dom"/>
</dbReference>
<keyword evidence="5" id="KW-0106">Calcium</keyword>
<accession>A0A9Q0L9C4</accession>
<keyword evidence="9" id="KW-1185">Reference proteome</keyword>
<evidence type="ECO:0000256" key="2">
    <source>
        <dbReference type="ARBA" id="ARBA00022707"/>
    </source>
</evidence>
<dbReference type="EMBL" id="JAPDFW010000134">
    <property type="protein sequence ID" value="KAJ5067130.1"/>
    <property type="molecule type" value="Genomic_DNA"/>
</dbReference>
<keyword evidence="2" id="KW-0519">Myristate</keyword>
<dbReference type="PROSITE" id="PS00018">
    <property type="entry name" value="EF_HAND_1"/>
    <property type="match status" value="2"/>
</dbReference>
<comment type="caution">
    <text evidence="8">The sequence shown here is derived from an EMBL/GenBank/DDBJ whole genome shotgun (WGS) entry which is preliminary data.</text>
</comment>
<dbReference type="PANTHER" id="PTHR23055:SF178">
    <property type="entry name" value="NEUROCALCIN HOMOLOG"/>
    <property type="match status" value="1"/>
</dbReference>
<dbReference type="PROSITE" id="PS50222">
    <property type="entry name" value="EF_HAND_2"/>
    <property type="match status" value="2"/>
</dbReference>
<dbReference type="SMART" id="SM00054">
    <property type="entry name" value="EFh"/>
    <property type="match status" value="2"/>
</dbReference>
<evidence type="ECO:0000256" key="3">
    <source>
        <dbReference type="ARBA" id="ARBA00022723"/>
    </source>
</evidence>
<reference evidence="8" key="1">
    <citation type="submission" date="2022-10" db="EMBL/GenBank/DDBJ databases">
        <title>Novel sulphate-reducing endosymbionts in the free-living metamonad Anaeramoeba.</title>
        <authorList>
            <person name="Jerlstrom-Hultqvist J."/>
            <person name="Cepicka I."/>
            <person name="Gallot-Lavallee L."/>
            <person name="Salas-Leiva D."/>
            <person name="Curtis B.A."/>
            <person name="Zahonova K."/>
            <person name="Pipaliya S."/>
            <person name="Dacks J."/>
            <person name="Roger A.J."/>
        </authorList>
    </citation>
    <scope>NUCLEOTIDE SEQUENCE</scope>
    <source>
        <strain evidence="8">BMAN</strain>
    </source>
</reference>
<feature type="domain" description="EF-hand" evidence="7">
    <location>
        <begin position="82"/>
        <end position="117"/>
    </location>
</feature>
<evidence type="ECO:0000259" key="7">
    <source>
        <dbReference type="PROSITE" id="PS50222"/>
    </source>
</evidence>
<dbReference type="Proteomes" id="UP001149090">
    <property type="component" value="Unassembled WGS sequence"/>
</dbReference>
<comment type="similarity">
    <text evidence="1">Belongs to the recoverin family.</text>
</comment>
<evidence type="ECO:0000313" key="9">
    <source>
        <dbReference type="Proteomes" id="UP001149090"/>
    </source>
</evidence>
<dbReference type="Gene3D" id="1.10.238.10">
    <property type="entry name" value="EF-hand"/>
    <property type="match status" value="1"/>
</dbReference>
<dbReference type="GO" id="GO:0005509">
    <property type="term" value="F:calcium ion binding"/>
    <property type="evidence" value="ECO:0007669"/>
    <property type="project" value="InterPro"/>
</dbReference>